<dbReference type="RefSeq" id="WP_010881787.1">
    <property type="nucleotide sequence ID" value="NC_010741.1"/>
</dbReference>
<dbReference type="KEGG" id="tpp:TPASS_0339"/>
<name>A0A0H3BI64_TREPS</name>
<accession>A0A0H3BI64</accession>
<dbReference type="PATRIC" id="fig|455434.6.peg.339"/>
<dbReference type="Gene3D" id="3.30.2350.10">
    <property type="entry name" value="Pseudouridine synthase"/>
    <property type="match status" value="1"/>
</dbReference>
<evidence type="ECO:0000256" key="3">
    <source>
        <dbReference type="PIRSR" id="PIRSR606225-1"/>
    </source>
</evidence>
<organism evidence="6 7">
    <name type="scientific">Treponema pallidum subsp. pallidum (strain SS14)</name>
    <dbReference type="NCBI Taxonomy" id="455434"/>
    <lineage>
        <taxon>Bacteria</taxon>
        <taxon>Pseudomonadati</taxon>
        <taxon>Spirochaetota</taxon>
        <taxon>Spirochaetia</taxon>
        <taxon>Spirochaetales</taxon>
        <taxon>Treponemataceae</taxon>
        <taxon>Treponema</taxon>
    </lineage>
</organism>
<feature type="active site" evidence="3">
    <location>
        <position position="163"/>
    </location>
</feature>
<dbReference type="GeneID" id="93876118"/>
<dbReference type="InterPro" id="IPR006225">
    <property type="entry name" value="PsdUridine_synth_RluC/D"/>
</dbReference>
<comment type="catalytic activity">
    <reaction evidence="4">
        <text>a uridine in RNA = a pseudouridine in RNA</text>
        <dbReference type="Rhea" id="RHEA:48348"/>
        <dbReference type="Rhea" id="RHEA-COMP:12068"/>
        <dbReference type="Rhea" id="RHEA-COMP:12069"/>
        <dbReference type="ChEBI" id="CHEBI:65314"/>
        <dbReference type="ChEBI" id="CHEBI:65315"/>
    </reaction>
</comment>
<dbReference type="EC" id="5.4.99.-" evidence="4"/>
<dbReference type="Proteomes" id="UP000001202">
    <property type="component" value="Chromosome"/>
</dbReference>
<protein>
    <recommendedName>
        <fullName evidence="4">Pseudouridine synthase</fullName>
        <ecNumber evidence="4">5.4.99.-</ecNumber>
    </recommendedName>
</protein>
<dbReference type="GO" id="GO:0000455">
    <property type="term" value="P:enzyme-directed rRNA pseudouridine synthesis"/>
    <property type="evidence" value="ECO:0007669"/>
    <property type="project" value="UniProtKB-ARBA"/>
</dbReference>
<sequence>MSYSCSAESTSVCSVHFSVFRIPGATCRCDVFCAEHVFFCARSQLKRIVRALCVNGHTAKFSRPLHVRDRVSFEWVRSVPPALIPENISLSILFENEDIIAVNKAQGMIVHPGAGHWTGTLVQALSFYRVYRARFEDEFSRQFQKGFPDFFSTLRQGIVHRLDKDTSGVLLTSRNMHAHEALVRSFKKRQVRKVYLALLQGVPARGVGVIETTIVRDRRRRTRFVASEDFSKGKYARTRYKVMKICGACAFVQFLLDTGRTHQIRVHARYLGCPVVGDPLYGSRNICGIPTTLMLHAYAVRFVLPRTKKRITLVAPIPLRFVRLIHRLSVR</sequence>
<dbReference type="PANTHER" id="PTHR21600">
    <property type="entry name" value="MITOCHONDRIAL RNA PSEUDOURIDINE SYNTHASE"/>
    <property type="match status" value="1"/>
</dbReference>
<dbReference type="InterPro" id="IPR020103">
    <property type="entry name" value="PsdUridine_synth_cat_dom_sf"/>
</dbReference>
<feature type="domain" description="RNA-binding S4" evidence="5">
    <location>
        <begin position="27"/>
        <end position="85"/>
    </location>
</feature>
<dbReference type="Pfam" id="PF00849">
    <property type="entry name" value="PseudoU_synth_2"/>
    <property type="match status" value="1"/>
</dbReference>
<dbReference type="PANTHER" id="PTHR21600:SF44">
    <property type="entry name" value="RIBOSOMAL LARGE SUBUNIT PSEUDOURIDINE SYNTHASE D"/>
    <property type="match status" value="1"/>
</dbReference>
<evidence type="ECO:0000256" key="2">
    <source>
        <dbReference type="ARBA" id="ARBA00023235"/>
    </source>
</evidence>
<dbReference type="AlphaFoldDB" id="A0A0H3BI64"/>
<evidence type="ECO:0000259" key="5">
    <source>
        <dbReference type="SMART" id="SM00363"/>
    </source>
</evidence>
<evidence type="ECO:0000256" key="1">
    <source>
        <dbReference type="ARBA" id="ARBA00010876"/>
    </source>
</evidence>
<dbReference type="GO" id="GO:0003723">
    <property type="term" value="F:RNA binding"/>
    <property type="evidence" value="ECO:0007669"/>
    <property type="project" value="InterPro"/>
</dbReference>
<dbReference type="InterPro" id="IPR002942">
    <property type="entry name" value="S4_RNA-bd"/>
</dbReference>
<dbReference type="SUPFAM" id="SSF55120">
    <property type="entry name" value="Pseudouridine synthase"/>
    <property type="match status" value="1"/>
</dbReference>
<proteinExistence type="inferred from homology"/>
<evidence type="ECO:0000313" key="6">
    <source>
        <dbReference type="EMBL" id="ACD70765.1"/>
    </source>
</evidence>
<evidence type="ECO:0000313" key="7">
    <source>
        <dbReference type="Proteomes" id="UP000001202"/>
    </source>
</evidence>
<dbReference type="NCBIfam" id="TIGR00005">
    <property type="entry name" value="rluA_subfam"/>
    <property type="match status" value="1"/>
</dbReference>
<reference evidence="6 7" key="1">
    <citation type="journal article" date="2008" name="BMC Microbiol.">
        <title>Complete genome sequence of Treponema pallidum ssp. pallidum strain SS14 determined with oligonucleotide arrays.</title>
        <authorList>
            <person name="Matejkova P."/>
            <person name="Strouhal M."/>
            <person name="Smajs D."/>
            <person name="Norris S.J."/>
            <person name="Palzkill T."/>
            <person name="Petrosino J.F."/>
            <person name="Sodergren E."/>
            <person name="Norton J.E."/>
            <person name="Singh J."/>
            <person name="Richmond T.A."/>
            <person name="Molla M.N."/>
            <person name="Albert T.J."/>
            <person name="Weinstock G.M."/>
        </authorList>
    </citation>
    <scope>NUCLEOTIDE SEQUENCE [LARGE SCALE GENOMIC DNA]</scope>
    <source>
        <strain evidence="6 7">SS14</strain>
    </source>
</reference>
<comment type="similarity">
    <text evidence="1 4">Belongs to the pseudouridine synthase RluA family.</text>
</comment>
<dbReference type="InterPro" id="IPR050188">
    <property type="entry name" value="RluA_PseudoU_synthase"/>
</dbReference>
<dbReference type="InterPro" id="IPR006145">
    <property type="entry name" value="PsdUridine_synth_RsuA/RluA"/>
</dbReference>
<dbReference type="CDD" id="cd02869">
    <property type="entry name" value="PseudoU_synth_RluA_like"/>
    <property type="match status" value="1"/>
</dbReference>
<gene>
    <name evidence="6" type="ordered locus">TPASS_0339</name>
</gene>
<dbReference type="GO" id="GO:0120159">
    <property type="term" value="F:rRNA pseudouridine synthase activity"/>
    <property type="evidence" value="ECO:0007669"/>
    <property type="project" value="UniProtKB-ARBA"/>
</dbReference>
<evidence type="ECO:0000256" key="4">
    <source>
        <dbReference type="RuleBase" id="RU362028"/>
    </source>
</evidence>
<dbReference type="SMART" id="SM00363">
    <property type="entry name" value="S4"/>
    <property type="match status" value="1"/>
</dbReference>
<comment type="function">
    <text evidence="4">Responsible for synthesis of pseudouridine from uracil.</text>
</comment>
<keyword evidence="2 4" id="KW-0413">Isomerase</keyword>
<dbReference type="EMBL" id="CP000805">
    <property type="protein sequence ID" value="ACD70765.1"/>
    <property type="molecule type" value="Genomic_DNA"/>
</dbReference>